<accession>A0A379CHU7</accession>
<evidence type="ECO:0008006" key="4">
    <source>
        <dbReference type="Google" id="ProtNLM"/>
    </source>
</evidence>
<keyword evidence="1" id="KW-1133">Transmembrane helix</keyword>
<sequence>MSKTKKKNDKLLYKVIAVSIALMFAVSSVAFTISLFL</sequence>
<evidence type="ECO:0000313" key="3">
    <source>
        <dbReference type="Proteomes" id="UP000255101"/>
    </source>
</evidence>
<keyword evidence="1" id="KW-0472">Membrane</keyword>
<reference evidence="2 3" key="1">
    <citation type="submission" date="2018-06" db="EMBL/GenBank/DDBJ databases">
        <authorList>
            <consortium name="Pathogen Informatics"/>
            <person name="Doyle S."/>
        </authorList>
    </citation>
    <scope>NUCLEOTIDE SEQUENCE [LARGE SCALE GENOMIC DNA]</scope>
    <source>
        <strain evidence="2 3">NCTC11460</strain>
    </source>
</reference>
<name>A0A379CHU7_9FIRM</name>
<evidence type="ECO:0000313" key="2">
    <source>
        <dbReference type="EMBL" id="SUB61654.1"/>
    </source>
</evidence>
<dbReference type="Proteomes" id="UP000255101">
    <property type="component" value="Unassembled WGS sequence"/>
</dbReference>
<dbReference type="EMBL" id="UGTB01000004">
    <property type="protein sequence ID" value="SUB61654.1"/>
    <property type="molecule type" value="Genomic_DNA"/>
</dbReference>
<feature type="transmembrane region" description="Helical" evidence="1">
    <location>
        <begin position="12"/>
        <end position="36"/>
    </location>
</feature>
<protein>
    <recommendedName>
        <fullName evidence="4">DUF4044 domain-containing protein</fullName>
    </recommendedName>
</protein>
<organism evidence="2 3">
    <name type="scientific">Peptostreptococcus anaerobius</name>
    <dbReference type="NCBI Taxonomy" id="1261"/>
    <lineage>
        <taxon>Bacteria</taxon>
        <taxon>Bacillati</taxon>
        <taxon>Bacillota</taxon>
        <taxon>Clostridia</taxon>
        <taxon>Peptostreptococcales</taxon>
        <taxon>Peptostreptococcaceae</taxon>
        <taxon>Peptostreptococcus</taxon>
    </lineage>
</organism>
<keyword evidence="1" id="KW-0812">Transmembrane</keyword>
<evidence type="ECO:0000256" key="1">
    <source>
        <dbReference type="SAM" id="Phobius"/>
    </source>
</evidence>
<gene>
    <name evidence="2" type="ORF">NCTC11460_01598</name>
</gene>
<dbReference type="AlphaFoldDB" id="A0A379CHU7"/>
<proteinExistence type="predicted"/>